<reference evidence="1" key="1">
    <citation type="submission" date="2018-02" db="EMBL/GenBank/DDBJ databases">
        <title>The genomes of Aspergillus section Nigri reveals drivers in fungal speciation.</title>
        <authorList>
            <consortium name="DOE Joint Genome Institute"/>
            <person name="Vesth T.C."/>
            <person name="Nybo J."/>
            <person name="Theobald S."/>
            <person name="Brandl J."/>
            <person name="Frisvad J.C."/>
            <person name="Nielsen K.F."/>
            <person name="Lyhne E.K."/>
            <person name="Kogle M.E."/>
            <person name="Kuo A."/>
            <person name="Riley R."/>
            <person name="Clum A."/>
            <person name="Nolan M."/>
            <person name="Lipzen A."/>
            <person name="Salamov A."/>
            <person name="Henrissat B."/>
            <person name="Wiebenga A."/>
            <person name="De vries R.P."/>
            <person name="Grigoriev I.V."/>
            <person name="Mortensen U.H."/>
            <person name="Andersen M.R."/>
            <person name="Baker S.E."/>
        </authorList>
    </citation>
    <scope>NUCLEOTIDE SEQUENCE</scope>
    <source>
        <strain evidence="1">CBS 121060</strain>
    </source>
</reference>
<proteinExistence type="predicted"/>
<protein>
    <submittedName>
        <fullName evidence="1">Uncharacterized protein</fullName>
    </submittedName>
</protein>
<accession>A0ACD1HBH5</accession>
<gene>
    <name evidence="1" type="ORF">BO66DRAFT_80276</name>
</gene>
<name>A0ACD1HBH5_9EURO</name>
<keyword evidence="2" id="KW-1185">Reference proteome</keyword>
<dbReference type="Proteomes" id="UP000249661">
    <property type="component" value="Unassembled WGS sequence"/>
</dbReference>
<dbReference type="EMBL" id="KZ824953">
    <property type="protein sequence ID" value="RAH70762.1"/>
    <property type="molecule type" value="Genomic_DNA"/>
</dbReference>
<evidence type="ECO:0000313" key="1">
    <source>
        <dbReference type="EMBL" id="RAH70762.1"/>
    </source>
</evidence>
<evidence type="ECO:0000313" key="2">
    <source>
        <dbReference type="Proteomes" id="UP000249661"/>
    </source>
</evidence>
<sequence>MHSDLLLFIFRLFFSVDPRSISSQQSYWVAYLRRQGCCRCSCLMADRLGTNLRILRTGYERKSPEAGSIHQKTRNCNANSSSSSDRTCEKVTFRTNEESRGRRMMQQLPATIDRQKQKSILIAV</sequence>
<organism evidence="1 2">
    <name type="scientific">Aspergillus aculeatinus CBS 121060</name>
    <dbReference type="NCBI Taxonomy" id="1448322"/>
    <lineage>
        <taxon>Eukaryota</taxon>
        <taxon>Fungi</taxon>
        <taxon>Dikarya</taxon>
        <taxon>Ascomycota</taxon>
        <taxon>Pezizomycotina</taxon>
        <taxon>Eurotiomycetes</taxon>
        <taxon>Eurotiomycetidae</taxon>
        <taxon>Eurotiales</taxon>
        <taxon>Aspergillaceae</taxon>
        <taxon>Aspergillus</taxon>
        <taxon>Aspergillus subgen. Circumdati</taxon>
    </lineage>
</organism>